<dbReference type="SUPFAM" id="SSF103473">
    <property type="entry name" value="MFS general substrate transporter"/>
    <property type="match status" value="1"/>
</dbReference>
<keyword evidence="8" id="KW-1185">Reference proteome</keyword>
<protein>
    <submittedName>
        <fullName evidence="7">Uncharacterized protein</fullName>
    </submittedName>
</protein>
<evidence type="ECO:0000313" key="8">
    <source>
        <dbReference type="Proteomes" id="UP000887229"/>
    </source>
</evidence>
<feature type="transmembrane region" description="Helical" evidence="6">
    <location>
        <begin position="12"/>
        <end position="31"/>
    </location>
</feature>
<evidence type="ECO:0000313" key="7">
    <source>
        <dbReference type="EMBL" id="KAG9258920.1"/>
    </source>
</evidence>
<evidence type="ECO:0000256" key="3">
    <source>
        <dbReference type="ARBA" id="ARBA00022692"/>
    </source>
</evidence>
<evidence type="ECO:0000256" key="4">
    <source>
        <dbReference type="ARBA" id="ARBA00022989"/>
    </source>
</evidence>
<dbReference type="GO" id="GO:0022857">
    <property type="term" value="F:transmembrane transporter activity"/>
    <property type="evidence" value="ECO:0007669"/>
    <property type="project" value="TreeGrafter"/>
</dbReference>
<dbReference type="OrthoDB" id="3639251at2759"/>
<name>A0A9P7ZWP7_9HYPO</name>
<dbReference type="GeneID" id="70295352"/>
<feature type="transmembrane region" description="Helical" evidence="6">
    <location>
        <begin position="52"/>
        <end position="70"/>
    </location>
</feature>
<accession>A0A9P7ZWP7</accession>
<keyword evidence="4 6" id="KW-1133">Transmembrane helix</keyword>
<dbReference type="Proteomes" id="UP000887229">
    <property type="component" value="Unassembled WGS sequence"/>
</dbReference>
<dbReference type="PANTHER" id="PTHR43791">
    <property type="entry name" value="PERMEASE-RELATED"/>
    <property type="match status" value="1"/>
</dbReference>
<dbReference type="EMBL" id="MU251242">
    <property type="protein sequence ID" value="KAG9258920.1"/>
    <property type="molecule type" value="Genomic_DNA"/>
</dbReference>
<evidence type="ECO:0000256" key="6">
    <source>
        <dbReference type="SAM" id="Phobius"/>
    </source>
</evidence>
<dbReference type="AlphaFoldDB" id="A0A9P7ZWP7"/>
<evidence type="ECO:0000256" key="2">
    <source>
        <dbReference type="ARBA" id="ARBA00022448"/>
    </source>
</evidence>
<proteinExistence type="predicted"/>
<evidence type="ECO:0000256" key="5">
    <source>
        <dbReference type="ARBA" id="ARBA00023136"/>
    </source>
</evidence>
<keyword evidence="2" id="KW-0813">Transport</keyword>
<dbReference type="Gene3D" id="1.20.1250.20">
    <property type="entry name" value="MFS general substrate transporter like domains"/>
    <property type="match status" value="1"/>
</dbReference>
<dbReference type="GO" id="GO:0016020">
    <property type="term" value="C:membrane"/>
    <property type="evidence" value="ECO:0007669"/>
    <property type="project" value="UniProtKB-SubCell"/>
</dbReference>
<feature type="transmembrane region" description="Helical" evidence="6">
    <location>
        <begin position="179"/>
        <end position="197"/>
    </location>
</feature>
<comment type="subcellular location">
    <subcellularLocation>
        <location evidence="1">Membrane</location>
        <topology evidence="1">Multi-pass membrane protein</topology>
    </subcellularLocation>
</comment>
<keyword evidence="5 6" id="KW-0472">Membrane</keyword>
<feature type="transmembrane region" description="Helical" evidence="6">
    <location>
        <begin position="146"/>
        <end position="167"/>
    </location>
</feature>
<feature type="transmembrane region" description="Helical" evidence="6">
    <location>
        <begin position="90"/>
        <end position="107"/>
    </location>
</feature>
<feature type="transmembrane region" description="Helical" evidence="6">
    <location>
        <begin position="114"/>
        <end position="134"/>
    </location>
</feature>
<evidence type="ECO:0000256" key="1">
    <source>
        <dbReference type="ARBA" id="ARBA00004141"/>
    </source>
</evidence>
<comment type="caution">
    <text evidence="7">The sequence shown here is derived from an EMBL/GenBank/DDBJ whole genome shotgun (WGS) entry which is preliminary data.</text>
</comment>
<keyword evidence="3 6" id="KW-0812">Transmembrane</keyword>
<organism evidence="7 8">
    <name type="scientific">Emericellopsis atlantica</name>
    <dbReference type="NCBI Taxonomy" id="2614577"/>
    <lineage>
        <taxon>Eukaryota</taxon>
        <taxon>Fungi</taxon>
        <taxon>Dikarya</taxon>
        <taxon>Ascomycota</taxon>
        <taxon>Pezizomycotina</taxon>
        <taxon>Sordariomycetes</taxon>
        <taxon>Hypocreomycetidae</taxon>
        <taxon>Hypocreales</taxon>
        <taxon>Bionectriaceae</taxon>
        <taxon>Emericellopsis</taxon>
    </lineage>
</organism>
<sequence>MNGRAGLRAWQWLFIFDFVIGVPVGIYRFWAIPVIHHSSKALGFSRHGLSKCSVPFLIAHVLGIRVYSYFNLWLRDTGRWSTEEVKIIPSAGYGLQIIFALTYAWTSEAIQMRWLLIIVACVIAMIGTVILSVWPDGNLPAMMTGWLLTFLETGAGALIITWIHVVLSYSAEHRAIRIGIVDTAAFTFQAWMPLFVYNTGEAPHFPIGYEMATMFFGLEIVLTIVIAWLVRKYPMKA</sequence>
<gene>
    <name evidence="7" type="ORF">F5Z01DRAFT_669655</name>
</gene>
<dbReference type="InterPro" id="IPR036259">
    <property type="entry name" value="MFS_trans_sf"/>
</dbReference>
<dbReference type="PANTHER" id="PTHR43791:SF39">
    <property type="entry name" value="TRANSPORTER LIZ1_SEO1, PUTATIVE (AFU_ORTHOLOGUE AFUA_3G00980)-RELATED"/>
    <property type="match status" value="1"/>
</dbReference>
<dbReference type="RefSeq" id="XP_046122844.1">
    <property type="nucleotide sequence ID" value="XM_046264449.1"/>
</dbReference>
<reference evidence="7" key="1">
    <citation type="journal article" date="2021" name="IMA Fungus">
        <title>Genomic characterization of three marine fungi, including Emericellopsis atlantica sp. nov. with signatures of a generalist lifestyle and marine biomass degradation.</title>
        <authorList>
            <person name="Hagestad O.C."/>
            <person name="Hou L."/>
            <person name="Andersen J.H."/>
            <person name="Hansen E.H."/>
            <person name="Altermark B."/>
            <person name="Li C."/>
            <person name="Kuhnert E."/>
            <person name="Cox R.J."/>
            <person name="Crous P.W."/>
            <person name="Spatafora J.W."/>
            <person name="Lail K."/>
            <person name="Amirebrahimi M."/>
            <person name="Lipzen A."/>
            <person name="Pangilinan J."/>
            <person name="Andreopoulos W."/>
            <person name="Hayes R.D."/>
            <person name="Ng V."/>
            <person name="Grigoriev I.V."/>
            <person name="Jackson S.A."/>
            <person name="Sutton T.D.S."/>
            <person name="Dobson A.D.W."/>
            <person name="Rama T."/>
        </authorList>
    </citation>
    <scope>NUCLEOTIDE SEQUENCE</scope>
    <source>
        <strain evidence="7">TS7</strain>
    </source>
</reference>
<feature type="transmembrane region" description="Helical" evidence="6">
    <location>
        <begin position="209"/>
        <end position="230"/>
    </location>
</feature>